<keyword evidence="3" id="KW-1185">Reference proteome</keyword>
<evidence type="ECO:0000313" key="3">
    <source>
        <dbReference type="Proteomes" id="UP001595886"/>
    </source>
</evidence>
<gene>
    <name evidence="2" type="ORF">ACFO6Q_15165</name>
</gene>
<dbReference type="InterPro" id="IPR045474">
    <property type="entry name" value="GEVED"/>
</dbReference>
<dbReference type="SUPFAM" id="SSF55486">
    <property type="entry name" value="Metalloproteases ('zincins'), catalytic domain"/>
    <property type="match status" value="1"/>
</dbReference>
<dbReference type="RefSeq" id="WP_380021947.1">
    <property type="nucleotide sequence ID" value="NZ_JBHSHD010000010.1"/>
</dbReference>
<reference evidence="3" key="1">
    <citation type="journal article" date="2019" name="Int. J. Syst. Evol. Microbiol.">
        <title>The Global Catalogue of Microorganisms (GCM) 10K type strain sequencing project: providing services to taxonomists for standard genome sequencing and annotation.</title>
        <authorList>
            <consortium name="The Broad Institute Genomics Platform"/>
            <consortium name="The Broad Institute Genome Sequencing Center for Infectious Disease"/>
            <person name="Wu L."/>
            <person name="Ma J."/>
        </authorList>
    </citation>
    <scope>NUCLEOTIDE SEQUENCE [LARGE SCALE GENOMIC DNA]</scope>
    <source>
        <strain evidence="3">CCUG 30340</strain>
    </source>
</reference>
<dbReference type="InterPro" id="IPR013783">
    <property type="entry name" value="Ig-like_fold"/>
</dbReference>
<sequence>MKSVSRIRPGAFARGPGQWLFRAAAAALLAGLCSSPLLAIQPVEPDQGLHTKLSRPFIAPELQVQPDLAPSLQLAAGAYVPMKNGVGTFLQRQGGNWELRWDRRSDRPNLIQGSGVPLLPGKGNSLTATGLGLAADAAIDLAVVETRLRDFIAANDDLLQTRDLQFRLDPASSTAYGSGDTHWFVEFAQYAGGVRVDRANLFFRISHGNIVQFGEELVAPVAIDTRPSVARTDAFDAAWRELAFPAGTQIVETREPGELVLLPVALSGEQRGETYAGPTGAGYAHRLAWRFVFRIDGDDATYEVLFDAHAGSVIEVRNLAAYADATVSGGIYPTTNTDPEVVRPMPFAAVSNGGAKVTDVLGIYDYSGGSASTALDGKYFRMSDNCGAISLSSSTDGNLALGSSGGTDCTTPGVGGAGNTHASRTGFYHLTNINRKAVLYHPGNSWLASKVTANMNVDDQCNAGWDGSTVNFFKSGGGCSNTGEIAAVFLHEWGHGMDTNTGGAASENGSGEAVGDTFAFLETKDACIGKNFKPGVPCANCEATCTGVRDLGAFSTHGASTIAKPSTIVDNGGPNCDRWACPYLQFGIFPYQGPMGYEGHCESYIAGSANWDLTQALIEKFGESEGWQEMDRIWYGSLVPSKSAYRVTSGGQCNVAAQVDGCGSNNWYTVYLAADDDDGNLANGTPNACRIWDAFNAHGIACGTRPVCSADSADFSLTVQNSSQASCAPGTANYTIDIGSQMGFANPVTLSASGTPSGVSASFTPNPALPGTSATLSLTASGSAAAGSSTITIDGAASGSPGHSAAVQLQLSSGTPATPALTAPADGTTGTARQPVFTWASDPAAVGYTVEVATDSGFTAIIASGTPTAATWTPAAPLQPLTTYYWRVKANSPCGDSASSPVFTFTTGVTFPEPYCSVGFSNAVEPITRVVLGGIDNPSSATVDGSPALEDFTAIIGNVVPGASAAIAVEGNTAGDYTTYISAYVDWNRNGSFDSGEGYNIGSIANSTGLDGKQATGTLPVPAGAQTGNTRLRVIKKYSSSPSYPTACNTDGWGQAEDYTITVGGGTPTYTVGGSVGGLGGSGLVLSLNAGAQTLPVNANGAFAFPTGLASGAAYEVVVGTQPAGQACSVANGSGTIGAANVTDVAVTCTAKSSYTVGGSVSGLLESGLVLKLNDGAGLAVDADGPFAFPDHLSDGASYAVAIAAQPPGHDCSIANGSGAIAAADVTDVAVTCSFDRIFADGFEAAAPTR</sequence>
<dbReference type="InterPro" id="IPR036116">
    <property type="entry name" value="FN3_sf"/>
</dbReference>
<protein>
    <submittedName>
        <fullName evidence="2">GEVED domain-containing protein</fullName>
    </submittedName>
</protein>
<dbReference type="Pfam" id="PF20009">
    <property type="entry name" value="GEVED"/>
    <property type="match status" value="1"/>
</dbReference>
<dbReference type="PROSITE" id="PS50853">
    <property type="entry name" value="FN3"/>
    <property type="match status" value="1"/>
</dbReference>
<organism evidence="2 3">
    <name type="scientific">Dokdonella ginsengisoli</name>
    <dbReference type="NCBI Taxonomy" id="363846"/>
    <lineage>
        <taxon>Bacteria</taxon>
        <taxon>Pseudomonadati</taxon>
        <taxon>Pseudomonadota</taxon>
        <taxon>Gammaproteobacteria</taxon>
        <taxon>Lysobacterales</taxon>
        <taxon>Rhodanobacteraceae</taxon>
        <taxon>Dokdonella</taxon>
    </lineage>
</organism>
<dbReference type="Gene3D" id="2.60.40.10">
    <property type="entry name" value="Immunoglobulins"/>
    <property type="match status" value="1"/>
</dbReference>
<dbReference type="SUPFAM" id="SSF49265">
    <property type="entry name" value="Fibronectin type III"/>
    <property type="match status" value="1"/>
</dbReference>
<evidence type="ECO:0000259" key="1">
    <source>
        <dbReference type="PROSITE" id="PS50853"/>
    </source>
</evidence>
<comment type="caution">
    <text evidence="2">The sequence shown here is derived from an EMBL/GenBank/DDBJ whole genome shotgun (WGS) entry which is preliminary data.</text>
</comment>
<dbReference type="Proteomes" id="UP001595886">
    <property type="component" value="Unassembled WGS sequence"/>
</dbReference>
<name>A0ABV9QWF5_9GAMM</name>
<proteinExistence type="predicted"/>
<evidence type="ECO:0000313" key="2">
    <source>
        <dbReference type="EMBL" id="MFC4821673.1"/>
    </source>
</evidence>
<feature type="domain" description="Fibronectin type-III" evidence="1">
    <location>
        <begin position="820"/>
        <end position="910"/>
    </location>
</feature>
<dbReference type="EMBL" id="JBHSHD010000010">
    <property type="protein sequence ID" value="MFC4821673.1"/>
    <property type="molecule type" value="Genomic_DNA"/>
</dbReference>
<dbReference type="InterPro" id="IPR003961">
    <property type="entry name" value="FN3_dom"/>
</dbReference>
<accession>A0ABV9QWF5</accession>